<dbReference type="AlphaFoldDB" id="A0A940YD78"/>
<evidence type="ECO:0000256" key="11">
    <source>
        <dbReference type="RuleBase" id="RU004181"/>
    </source>
</evidence>
<comment type="function">
    <text evidence="9 10">This protein specifically catalyzes the removal of signal peptides from prolipoproteins.</text>
</comment>
<feature type="transmembrane region" description="Helical" evidence="9">
    <location>
        <begin position="22"/>
        <end position="43"/>
    </location>
</feature>
<protein>
    <recommendedName>
        <fullName evidence="9">Lipoprotein signal peptidase</fullName>
        <ecNumber evidence="9">3.4.23.36</ecNumber>
    </recommendedName>
    <alternativeName>
        <fullName evidence="9">Prolipoprotein signal peptidase</fullName>
    </alternativeName>
    <alternativeName>
        <fullName evidence="9">Signal peptidase II</fullName>
        <shortName evidence="9">SPase II</shortName>
    </alternativeName>
</protein>
<keyword evidence="6 9" id="KW-0378">Hydrolase</keyword>
<keyword evidence="8 9" id="KW-0472">Membrane</keyword>
<comment type="catalytic activity">
    <reaction evidence="9 10">
        <text>Release of signal peptides from bacterial membrane prolipoproteins. Hydrolyzes -Xaa-Yaa-Zaa-|-(S,diacylglyceryl)Cys-, in which Xaa is hydrophobic (preferably Leu), and Yaa (Ala or Ser) and Zaa (Gly or Ala) have small, neutral side chains.</text>
        <dbReference type="EC" id="3.4.23.36"/>
    </reaction>
</comment>
<evidence type="ECO:0000256" key="6">
    <source>
        <dbReference type="ARBA" id="ARBA00022801"/>
    </source>
</evidence>
<dbReference type="PANTHER" id="PTHR33695">
    <property type="entry name" value="LIPOPROTEIN SIGNAL PEPTIDASE"/>
    <property type="match status" value="1"/>
</dbReference>
<dbReference type="EC" id="3.4.23.36" evidence="9"/>
<dbReference type="Proteomes" id="UP000676246">
    <property type="component" value="Unassembled WGS sequence"/>
</dbReference>
<accession>A0A940YD78</accession>
<evidence type="ECO:0000256" key="4">
    <source>
        <dbReference type="ARBA" id="ARBA00022692"/>
    </source>
</evidence>
<dbReference type="NCBIfam" id="TIGR00077">
    <property type="entry name" value="lspA"/>
    <property type="match status" value="1"/>
</dbReference>
<keyword evidence="5 9" id="KW-0064">Aspartyl protease</keyword>
<dbReference type="InterPro" id="IPR001872">
    <property type="entry name" value="Peptidase_A8"/>
</dbReference>
<comment type="pathway">
    <text evidence="9">Protein modification; lipoprotein biosynthesis (signal peptide cleavage).</text>
</comment>
<evidence type="ECO:0000313" key="12">
    <source>
        <dbReference type="EMBL" id="MBQ0932485.1"/>
    </source>
</evidence>
<dbReference type="PROSITE" id="PS00855">
    <property type="entry name" value="SPASE_II"/>
    <property type="match status" value="1"/>
</dbReference>
<dbReference type="HAMAP" id="MF_00161">
    <property type="entry name" value="LspA"/>
    <property type="match status" value="1"/>
</dbReference>
<organism evidence="12 13">
    <name type="scientific">Ideonella alba</name>
    <dbReference type="NCBI Taxonomy" id="2824118"/>
    <lineage>
        <taxon>Bacteria</taxon>
        <taxon>Pseudomonadati</taxon>
        <taxon>Pseudomonadota</taxon>
        <taxon>Betaproteobacteria</taxon>
        <taxon>Burkholderiales</taxon>
        <taxon>Sphaerotilaceae</taxon>
        <taxon>Ideonella</taxon>
    </lineage>
</organism>
<feature type="active site" evidence="9">
    <location>
        <position position="135"/>
    </location>
</feature>
<feature type="transmembrane region" description="Helical" evidence="9">
    <location>
        <begin position="55"/>
        <end position="75"/>
    </location>
</feature>
<proteinExistence type="inferred from homology"/>
<dbReference type="GO" id="GO:0006508">
    <property type="term" value="P:proteolysis"/>
    <property type="evidence" value="ECO:0007669"/>
    <property type="project" value="UniProtKB-KW"/>
</dbReference>
<evidence type="ECO:0000256" key="9">
    <source>
        <dbReference type="HAMAP-Rule" id="MF_00161"/>
    </source>
</evidence>
<evidence type="ECO:0000313" key="13">
    <source>
        <dbReference type="Proteomes" id="UP000676246"/>
    </source>
</evidence>
<comment type="subcellular location">
    <subcellularLocation>
        <location evidence="9">Cell membrane</location>
        <topology evidence="9">Multi-pass membrane protein</topology>
    </subcellularLocation>
</comment>
<feature type="transmembrane region" description="Helical" evidence="9">
    <location>
        <begin position="148"/>
        <end position="168"/>
    </location>
</feature>
<dbReference type="PRINTS" id="PR00781">
    <property type="entry name" value="LIPOSIGPTASE"/>
</dbReference>
<keyword evidence="13" id="KW-1185">Reference proteome</keyword>
<feature type="active site" evidence="9">
    <location>
        <position position="153"/>
    </location>
</feature>
<evidence type="ECO:0000256" key="8">
    <source>
        <dbReference type="ARBA" id="ARBA00023136"/>
    </source>
</evidence>
<name>A0A940YD78_9BURK</name>
<dbReference type="Pfam" id="PF01252">
    <property type="entry name" value="Peptidase_A8"/>
    <property type="match status" value="1"/>
</dbReference>
<keyword evidence="3 9" id="KW-0645">Protease</keyword>
<keyword evidence="4 9" id="KW-0812">Transmembrane</keyword>
<sequence length="183" mass="19492">MTHAPVGLAAPRAARTARRGHWWRLMGAAALLLSLDQIVKWVVATNLPPGEVVAVTAWFNLVHVLNPGASFSFLADAGGWQRHALIAVGVAVSATLAALLWRGVRTRLEMIAYVGMIGGALGNVVDRMRIGAVIDYLDLHWRDTHWPAFNLADIFVVGSAALLIWASFRPGLAGGPAGQGNST</sequence>
<keyword evidence="7 9" id="KW-1133">Transmembrane helix</keyword>
<evidence type="ECO:0000256" key="1">
    <source>
        <dbReference type="ARBA" id="ARBA00006139"/>
    </source>
</evidence>
<feature type="transmembrane region" description="Helical" evidence="9">
    <location>
        <begin position="84"/>
        <end position="104"/>
    </location>
</feature>
<gene>
    <name evidence="9 12" type="primary">lspA</name>
    <name evidence="12" type="ORF">KAK03_18565</name>
</gene>
<evidence type="ECO:0000256" key="3">
    <source>
        <dbReference type="ARBA" id="ARBA00022670"/>
    </source>
</evidence>
<evidence type="ECO:0000256" key="10">
    <source>
        <dbReference type="RuleBase" id="RU000594"/>
    </source>
</evidence>
<dbReference type="PANTHER" id="PTHR33695:SF1">
    <property type="entry name" value="LIPOPROTEIN SIGNAL PEPTIDASE"/>
    <property type="match status" value="1"/>
</dbReference>
<dbReference type="GO" id="GO:0004190">
    <property type="term" value="F:aspartic-type endopeptidase activity"/>
    <property type="evidence" value="ECO:0007669"/>
    <property type="project" value="UniProtKB-UniRule"/>
</dbReference>
<feature type="transmembrane region" description="Helical" evidence="9">
    <location>
        <begin position="110"/>
        <end position="128"/>
    </location>
</feature>
<dbReference type="GO" id="GO:0005886">
    <property type="term" value="C:plasma membrane"/>
    <property type="evidence" value="ECO:0007669"/>
    <property type="project" value="UniProtKB-SubCell"/>
</dbReference>
<evidence type="ECO:0000256" key="5">
    <source>
        <dbReference type="ARBA" id="ARBA00022750"/>
    </source>
</evidence>
<comment type="similarity">
    <text evidence="1 9 11">Belongs to the peptidase A8 family.</text>
</comment>
<keyword evidence="2 9" id="KW-1003">Cell membrane</keyword>
<dbReference type="EMBL" id="JAGQDD010000016">
    <property type="protein sequence ID" value="MBQ0932485.1"/>
    <property type="molecule type" value="Genomic_DNA"/>
</dbReference>
<evidence type="ECO:0000256" key="7">
    <source>
        <dbReference type="ARBA" id="ARBA00022989"/>
    </source>
</evidence>
<reference evidence="12 13" key="1">
    <citation type="submission" date="2021-04" db="EMBL/GenBank/DDBJ databases">
        <title>The genome sequence of Ideonella sp. 3Y2.</title>
        <authorList>
            <person name="Liu Y."/>
        </authorList>
    </citation>
    <scope>NUCLEOTIDE SEQUENCE [LARGE SCALE GENOMIC DNA]</scope>
    <source>
        <strain evidence="12 13">3Y2</strain>
    </source>
</reference>
<comment type="caution">
    <text evidence="12">The sequence shown here is derived from an EMBL/GenBank/DDBJ whole genome shotgun (WGS) entry which is preliminary data.</text>
</comment>
<evidence type="ECO:0000256" key="2">
    <source>
        <dbReference type="ARBA" id="ARBA00022475"/>
    </source>
</evidence>